<evidence type="ECO:0000313" key="1">
    <source>
        <dbReference type="EMBL" id="QZE13163.1"/>
    </source>
</evidence>
<gene>
    <name evidence="1" type="ORF">K4L44_11240</name>
</gene>
<dbReference type="EMBL" id="CP081303">
    <property type="protein sequence ID" value="QZE13163.1"/>
    <property type="molecule type" value="Genomic_DNA"/>
</dbReference>
<dbReference type="Proteomes" id="UP000826212">
    <property type="component" value="Chromosome"/>
</dbReference>
<sequence length="224" mass="25755">MKRYYFFLLFFFLTVCQSSYGQFYRKAHNYIGVKGGSSISWMKFYPNTNPYTQLPTDASSFNGYQVGLVFRNMSEEHVGILAEINYTQKGWQEKDRVGITYSRRLNYIEVPVMTHISIGKKNFRAFINIGPSVSFLLSEEEKKEVTVPGAKPQNYYGVPLDKTFDFAFCGGAGLEYRFSHQAILLEGRYTLSLLNVFDDGTIGYASSRNQNIGITLSWLYDFHK</sequence>
<reference evidence="1" key="1">
    <citation type="submission" date="2021-08" db="EMBL/GenBank/DDBJ databases">
        <title>Novel anaerobic bacterium isolated from sea squirt in East Sea, Republic of Korea.</title>
        <authorList>
            <person name="Nguyen T.H."/>
            <person name="Li Z."/>
            <person name="Lee Y.-J."/>
            <person name="Ko J."/>
            <person name="Kim S.-G."/>
        </authorList>
    </citation>
    <scope>NUCLEOTIDE SEQUENCE</scope>
    <source>
        <strain evidence="1">KCTC 25031</strain>
    </source>
</reference>
<keyword evidence="2" id="KW-1185">Reference proteome</keyword>
<protein>
    <submittedName>
        <fullName evidence="1">PorT family protein</fullName>
    </submittedName>
</protein>
<evidence type="ECO:0000313" key="2">
    <source>
        <dbReference type="Proteomes" id="UP000826212"/>
    </source>
</evidence>
<name>A0AC61NCD9_9BACT</name>
<accession>A0AC61NCD9</accession>
<proteinExistence type="predicted"/>
<organism evidence="1 2">
    <name type="scientific">Halosquirtibacter laminarini</name>
    <dbReference type="NCBI Taxonomy" id="3374600"/>
    <lineage>
        <taxon>Bacteria</taxon>
        <taxon>Pseudomonadati</taxon>
        <taxon>Bacteroidota</taxon>
        <taxon>Bacteroidia</taxon>
        <taxon>Marinilabiliales</taxon>
        <taxon>Prolixibacteraceae</taxon>
        <taxon>Halosquirtibacter</taxon>
    </lineage>
</organism>